<evidence type="ECO:0000256" key="3">
    <source>
        <dbReference type="ARBA" id="ARBA00022490"/>
    </source>
</evidence>
<dbReference type="InterPro" id="IPR001054">
    <property type="entry name" value="A/G_cyclase"/>
</dbReference>
<comment type="subcellular location">
    <subcellularLocation>
        <location evidence="1">Cytoplasm</location>
    </subcellularLocation>
</comment>
<accession>A0A553PQE2</accession>
<proteinExistence type="predicted"/>
<dbReference type="SUPFAM" id="SSF111126">
    <property type="entry name" value="Ligand-binding domain in the NO signalling and Golgi transport"/>
    <property type="match status" value="1"/>
</dbReference>
<evidence type="ECO:0000256" key="8">
    <source>
        <dbReference type="SAM" id="MobiDB-lite"/>
    </source>
</evidence>
<keyword evidence="4" id="KW-0547">Nucleotide-binding</keyword>
<dbReference type="CDD" id="cd07302">
    <property type="entry name" value="CHD"/>
    <property type="match status" value="1"/>
</dbReference>
<protein>
    <recommendedName>
        <fullName evidence="2">guanylate cyclase</fullName>
        <ecNumber evidence="2">4.6.1.2</ecNumber>
    </recommendedName>
</protein>
<feature type="region of interest" description="Disordered" evidence="8">
    <location>
        <begin position="658"/>
        <end position="710"/>
    </location>
</feature>
<keyword evidence="7" id="KW-0141">cGMP biosynthesis</keyword>
<dbReference type="Gene3D" id="3.30.450.260">
    <property type="entry name" value="Haem NO binding associated domain"/>
    <property type="match status" value="1"/>
</dbReference>
<evidence type="ECO:0000256" key="6">
    <source>
        <dbReference type="ARBA" id="ARBA00023239"/>
    </source>
</evidence>
<dbReference type="FunFam" id="3.30.70.1230:FF:000030">
    <property type="entry name" value="Si:ch211-215j19.12"/>
    <property type="match status" value="1"/>
</dbReference>
<evidence type="ECO:0000256" key="1">
    <source>
        <dbReference type="ARBA" id="ARBA00004496"/>
    </source>
</evidence>
<dbReference type="EC" id="4.6.1.2" evidence="2"/>
<dbReference type="InterPro" id="IPR011645">
    <property type="entry name" value="HNOB_dom_associated"/>
</dbReference>
<keyword evidence="3" id="KW-0963">Cytoplasm</keyword>
<evidence type="ECO:0000313" key="10">
    <source>
        <dbReference type="EMBL" id="TRY79902.1"/>
    </source>
</evidence>
<dbReference type="GO" id="GO:0038060">
    <property type="term" value="P:nitric oxide-cGMP-mediated signaling"/>
    <property type="evidence" value="ECO:0007669"/>
    <property type="project" value="TreeGrafter"/>
</dbReference>
<evidence type="ECO:0000256" key="2">
    <source>
        <dbReference type="ARBA" id="ARBA00012202"/>
    </source>
</evidence>
<dbReference type="InterPro" id="IPR042463">
    <property type="entry name" value="HNOB_dom_associated_sf"/>
</dbReference>
<dbReference type="InterPro" id="IPR024096">
    <property type="entry name" value="NO_sig/Golgi_transp_ligand-bd"/>
</dbReference>
<keyword evidence="11" id="KW-1185">Reference proteome</keyword>
<dbReference type="SMART" id="SM00044">
    <property type="entry name" value="CYCc"/>
    <property type="match status" value="1"/>
</dbReference>
<sequence>ASFPFSVPSHYIVRDWSKNKEAIHESDNSSIPPKHNMYGLLLQNMAEYIIKVYGDKQWQEIKTSLKIDRNEFATGDTFPEGQLIKMGKKALQVLQIKDEEFYEGMGVYFIELTRNLGYGVFLQNLGRYIRDFLLNLDNFHDYLKFTFPRMKAPSFFVEDETEKSIKLQYRSKRRGFHYYVQGQIKEISKKYFGHRMDIQLKKQEVVFDTVICTFDLFFDNSPYSEWIQTGVERKESSLPIRAAMIFEMFPFCILFQKDLTVTCMGVALQQVIPGIVGKRITSYFELVKPLIEFKFDTIQTRTNNMFELATSEEIDKLGKSAKSSGSGRFTDEIFLGEDVDKTLHIKGQMIFIQEWQQMLFLACPMMNALNNLVWTGLFVNDLSMHDYSRDIMLATSQEQIEMRMALNAAEVKANALNTQLKKLDEIQQKTDELLYQMIPKSIADRLRKGEDTMSTCEVFSSVTMLFSDIVGFTTICSRLEPAQVVVFLNNLYTLFDFLVDQNSVYKVETIGDAYLIVSGCPVKSTNHALKICDMAFDMMDGIAVMKDPGTGQAVEMRIGCHTGSVVAGIVGLKMPRYCLFGLNVALTEKLESNSKPMRIHISQPCKDLLPPQYRTELREDPEVTQKVGGMNSYFLTTKDGRKTLKADVLKALMPTDAELPKLEGHGQSGVEPNAQGDNPDGAADNGGEEDAGDDEDSGMDDRESLFAAGFEGRRVSTAQGPYCGGFQNSGVCTIV</sequence>
<dbReference type="Pfam" id="PF00211">
    <property type="entry name" value="Guanylate_cyc"/>
    <property type="match status" value="1"/>
</dbReference>
<dbReference type="PANTHER" id="PTHR45655:SF10">
    <property type="entry name" value="SOLUBLE GUANYLATE CYCLASE 88E"/>
    <property type="match status" value="1"/>
</dbReference>
<evidence type="ECO:0000256" key="5">
    <source>
        <dbReference type="ARBA" id="ARBA00023134"/>
    </source>
</evidence>
<evidence type="ECO:0000259" key="9">
    <source>
        <dbReference type="PROSITE" id="PS50125"/>
    </source>
</evidence>
<evidence type="ECO:0000256" key="4">
    <source>
        <dbReference type="ARBA" id="ARBA00022741"/>
    </source>
</evidence>
<name>A0A553PQE2_TIGCA</name>
<dbReference type="Pfam" id="PF07701">
    <property type="entry name" value="HNOBA"/>
    <property type="match status" value="1"/>
</dbReference>
<dbReference type="Gene3D" id="3.30.70.1230">
    <property type="entry name" value="Nucleotide cyclase"/>
    <property type="match status" value="1"/>
</dbReference>
<gene>
    <name evidence="10" type="ORF">TCAL_09832</name>
</gene>
<keyword evidence="6" id="KW-0456">Lyase</keyword>
<dbReference type="GO" id="GO:0005525">
    <property type="term" value="F:GTP binding"/>
    <property type="evidence" value="ECO:0007669"/>
    <property type="project" value="UniProtKB-KW"/>
</dbReference>
<dbReference type="Gene3D" id="3.90.1520.10">
    <property type="entry name" value="H-NOX domain"/>
    <property type="match status" value="1"/>
</dbReference>
<reference evidence="10 11" key="1">
    <citation type="journal article" date="2018" name="Nat. Ecol. Evol.">
        <title>Genomic signatures of mitonuclear coevolution across populations of Tigriopus californicus.</title>
        <authorList>
            <person name="Barreto F.S."/>
            <person name="Watson E.T."/>
            <person name="Lima T.G."/>
            <person name="Willett C.S."/>
            <person name="Edmands S."/>
            <person name="Li W."/>
            <person name="Burton R.S."/>
        </authorList>
    </citation>
    <scope>NUCLEOTIDE SEQUENCE [LARGE SCALE GENOMIC DNA]</scope>
    <source>
        <strain evidence="10 11">San Diego</strain>
    </source>
</reference>
<dbReference type="PROSITE" id="PS50125">
    <property type="entry name" value="GUANYLATE_CYCLASE_2"/>
    <property type="match status" value="1"/>
</dbReference>
<dbReference type="EMBL" id="VCGU01000002">
    <property type="protein sequence ID" value="TRY79902.1"/>
    <property type="molecule type" value="Genomic_DNA"/>
</dbReference>
<feature type="compositionally biased region" description="Acidic residues" evidence="8">
    <location>
        <begin position="686"/>
        <end position="698"/>
    </location>
</feature>
<dbReference type="AlphaFoldDB" id="A0A553PQE2"/>
<feature type="compositionally biased region" description="Low complexity" evidence="8">
    <location>
        <begin position="673"/>
        <end position="685"/>
    </location>
</feature>
<dbReference type="GO" id="GO:0004383">
    <property type="term" value="F:guanylate cyclase activity"/>
    <property type="evidence" value="ECO:0007669"/>
    <property type="project" value="UniProtKB-EC"/>
</dbReference>
<dbReference type="SUPFAM" id="SSF55073">
    <property type="entry name" value="Nucleotide cyclase"/>
    <property type="match status" value="1"/>
</dbReference>
<dbReference type="GO" id="GO:0070026">
    <property type="term" value="F:nitric oxide binding"/>
    <property type="evidence" value="ECO:0007669"/>
    <property type="project" value="TreeGrafter"/>
</dbReference>
<feature type="non-terminal residue" evidence="10">
    <location>
        <position position="1"/>
    </location>
</feature>
<dbReference type="GO" id="GO:0070482">
    <property type="term" value="P:response to oxygen levels"/>
    <property type="evidence" value="ECO:0007669"/>
    <property type="project" value="TreeGrafter"/>
</dbReference>
<dbReference type="GO" id="GO:0019826">
    <property type="term" value="F:oxygen sensor activity"/>
    <property type="evidence" value="ECO:0007669"/>
    <property type="project" value="TreeGrafter"/>
</dbReference>
<evidence type="ECO:0000313" key="11">
    <source>
        <dbReference type="Proteomes" id="UP000318571"/>
    </source>
</evidence>
<dbReference type="Pfam" id="PF07700">
    <property type="entry name" value="HNOB"/>
    <property type="match status" value="1"/>
</dbReference>
<dbReference type="InterPro" id="IPR029787">
    <property type="entry name" value="Nucleotide_cyclase"/>
</dbReference>
<dbReference type="Gene3D" id="6.10.250.780">
    <property type="match status" value="1"/>
</dbReference>
<evidence type="ECO:0000256" key="7">
    <source>
        <dbReference type="ARBA" id="ARBA00023293"/>
    </source>
</evidence>
<comment type="caution">
    <text evidence="10">The sequence shown here is derived from an EMBL/GenBank/DDBJ whole genome shotgun (WGS) entry which is preliminary data.</text>
</comment>
<dbReference type="OMA" id="ACCERFD"/>
<dbReference type="Proteomes" id="UP000318571">
    <property type="component" value="Chromosome 6"/>
</dbReference>
<dbReference type="STRING" id="6832.A0A553PQE2"/>
<dbReference type="InterPro" id="IPR038158">
    <property type="entry name" value="H-NOX_domain_sf"/>
</dbReference>
<dbReference type="PANTHER" id="PTHR45655">
    <property type="entry name" value="GUANYLATE CYCLASE SOLUBLE SUBUNIT BETA-2"/>
    <property type="match status" value="1"/>
</dbReference>
<feature type="domain" description="Guanylate cyclase" evidence="9">
    <location>
        <begin position="463"/>
        <end position="591"/>
    </location>
</feature>
<dbReference type="GO" id="GO:0020037">
    <property type="term" value="F:heme binding"/>
    <property type="evidence" value="ECO:0007669"/>
    <property type="project" value="InterPro"/>
</dbReference>
<keyword evidence="5" id="KW-0342">GTP-binding</keyword>
<dbReference type="InterPro" id="IPR011644">
    <property type="entry name" value="Heme_NO-bd"/>
</dbReference>
<dbReference type="GO" id="GO:0008074">
    <property type="term" value="C:guanylate cyclase complex, soluble"/>
    <property type="evidence" value="ECO:0007669"/>
    <property type="project" value="TreeGrafter"/>
</dbReference>
<organism evidence="10 11">
    <name type="scientific">Tigriopus californicus</name>
    <name type="common">Marine copepod</name>
    <dbReference type="NCBI Taxonomy" id="6832"/>
    <lineage>
        <taxon>Eukaryota</taxon>
        <taxon>Metazoa</taxon>
        <taxon>Ecdysozoa</taxon>
        <taxon>Arthropoda</taxon>
        <taxon>Crustacea</taxon>
        <taxon>Multicrustacea</taxon>
        <taxon>Hexanauplia</taxon>
        <taxon>Copepoda</taxon>
        <taxon>Harpacticoida</taxon>
        <taxon>Harpacticidae</taxon>
        <taxon>Tigriopus</taxon>
    </lineage>
</organism>